<dbReference type="EnsemblMetazoa" id="CLYHEMT002516.1">
    <property type="protein sequence ID" value="CLYHEMP002516.1"/>
    <property type="gene ID" value="CLYHEMG002516"/>
</dbReference>
<sequence>MKTLTVVLLLGIVAAIQCHAVSSPGADDNDHDKFNEKHNSVDHHQHIIEEVHTERGTAGATSEYSATYMAEKGFQKNYAYGWKTKNNYGHMPEMIWYKFRESFVPAEVTFRSNGNVNEMPTKYQFVGSNDHHCNEYSPWTILCEDLSGDVVKYRYESKRCAVSHYHQATYFCFGLRVLNTKGNTAYAGVGNVRFFKRYDSAHM</sequence>
<feature type="signal peptide" evidence="1">
    <location>
        <begin position="1"/>
        <end position="20"/>
    </location>
</feature>
<evidence type="ECO:0008006" key="4">
    <source>
        <dbReference type="Google" id="ProtNLM"/>
    </source>
</evidence>
<dbReference type="GeneID" id="136817215"/>
<proteinExistence type="predicted"/>
<organism evidence="2 3">
    <name type="scientific">Clytia hemisphaerica</name>
    <dbReference type="NCBI Taxonomy" id="252671"/>
    <lineage>
        <taxon>Eukaryota</taxon>
        <taxon>Metazoa</taxon>
        <taxon>Cnidaria</taxon>
        <taxon>Hydrozoa</taxon>
        <taxon>Hydroidolina</taxon>
        <taxon>Leptothecata</taxon>
        <taxon>Obeliida</taxon>
        <taxon>Clytiidae</taxon>
        <taxon>Clytia</taxon>
    </lineage>
</organism>
<keyword evidence="1" id="KW-0732">Signal</keyword>
<dbReference type="AlphaFoldDB" id="A0A7M5UQB1"/>
<evidence type="ECO:0000313" key="3">
    <source>
        <dbReference type="Proteomes" id="UP000594262"/>
    </source>
</evidence>
<keyword evidence="3" id="KW-1185">Reference proteome</keyword>
<dbReference type="Proteomes" id="UP000594262">
    <property type="component" value="Unplaced"/>
</dbReference>
<accession>A0A7M5UQB1</accession>
<evidence type="ECO:0000256" key="1">
    <source>
        <dbReference type="SAM" id="SignalP"/>
    </source>
</evidence>
<reference evidence="2" key="1">
    <citation type="submission" date="2021-01" db="UniProtKB">
        <authorList>
            <consortium name="EnsemblMetazoa"/>
        </authorList>
    </citation>
    <scope>IDENTIFICATION</scope>
</reference>
<dbReference type="RefSeq" id="XP_066929655.1">
    <property type="nucleotide sequence ID" value="XM_067073554.1"/>
</dbReference>
<feature type="chain" id="PRO_5029582895" description="Cnidarian restricted protein" evidence="1">
    <location>
        <begin position="21"/>
        <end position="203"/>
    </location>
</feature>
<protein>
    <recommendedName>
        <fullName evidence="4">Cnidarian restricted protein</fullName>
    </recommendedName>
</protein>
<name>A0A7M5UQB1_9CNID</name>
<evidence type="ECO:0000313" key="2">
    <source>
        <dbReference type="EnsemblMetazoa" id="CLYHEMP002516.1"/>
    </source>
</evidence>